<evidence type="ECO:0000256" key="1">
    <source>
        <dbReference type="SAM" id="MobiDB-lite"/>
    </source>
</evidence>
<feature type="compositionally biased region" description="Acidic residues" evidence="1">
    <location>
        <begin position="1126"/>
        <end position="1141"/>
    </location>
</feature>
<feature type="transmembrane region" description="Helical" evidence="2">
    <location>
        <begin position="866"/>
        <end position="890"/>
    </location>
</feature>
<feature type="transmembrane region" description="Helical" evidence="2">
    <location>
        <begin position="659"/>
        <end position="684"/>
    </location>
</feature>
<evidence type="ECO:0000313" key="3">
    <source>
        <dbReference type="EMBL" id="CUG70831.1"/>
    </source>
</evidence>
<evidence type="ECO:0000256" key="2">
    <source>
        <dbReference type="SAM" id="Phobius"/>
    </source>
</evidence>
<evidence type="ECO:0000313" key="4">
    <source>
        <dbReference type="Proteomes" id="UP000051952"/>
    </source>
</evidence>
<dbReference type="Proteomes" id="UP000051952">
    <property type="component" value="Unassembled WGS sequence"/>
</dbReference>
<feature type="compositionally biased region" description="Low complexity" evidence="1">
    <location>
        <begin position="422"/>
        <end position="441"/>
    </location>
</feature>
<feature type="region of interest" description="Disordered" evidence="1">
    <location>
        <begin position="1126"/>
        <end position="1154"/>
    </location>
</feature>
<feature type="transmembrane region" description="Helical" evidence="2">
    <location>
        <begin position="896"/>
        <end position="917"/>
    </location>
</feature>
<gene>
    <name evidence="3" type="ORF">BSAL_83620</name>
</gene>
<keyword evidence="4" id="KW-1185">Reference proteome</keyword>
<dbReference type="EMBL" id="CYKH01000942">
    <property type="protein sequence ID" value="CUG70831.1"/>
    <property type="molecule type" value="Genomic_DNA"/>
</dbReference>
<keyword evidence="2" id="KW-0472">Membrane</keyword>
<name>A0A0S4J2V1_BODSA</name>
<sequence length="1297" mass="140760">MAQPTYDFFYCCEAIQTSHQQHEQPSWRRNHTSRGAIAASLLLFFAIHESLVTPVAAQCYTSLSASACGASSCIWCTTTGTCLSSCLPSCGSISNSDVCSASSQCSWCSALDLCLPKTGSGSTCYASCNLASVDGSDFCAAAPLCYWCNALGICNSLSQTCYTSCPAASVQGSRYCGYSQVQCQWCSGVGICQAKSLTCYTSCAAVTVQGSTYCGYSQAQAQIQCQWCSVIGFCQSKSVTCATSCKTPGSDVCNLATNCHWCPQHGRGRCKPIKGRSLGYINWRGEVECETNTSSFSSSDVMSTTVTASHDGSQSLSQSNVMSRSGSVSVEFSNSRSIVFTQSRETPSISMEDSSTDSSSCSKSQSGMSPSRETTMSSSSSRTNNVSLSSVRSPTATNPISTTESFSSSVTHSRSESRSDSPTESSSPSSSHTDSPTISIDPCNTTFRDNPTSFVRHIALLNTEQYGTVNSTDSTFLVLNRVELATLRTLRILIGFNTYLRNFYYNTSMSWFPLPQVSNCISSGFELLNATDFIVRIDYNPDVSFSVGLDDDYFCNMTFSTDIFQCQLMTNFTFNFSAAILVTGTPRVVSASAAQAIGIASSILAIISSGVALLQQARAQNLASLAMCQFSLVDSLGIDQSPLQFGFGSAMQYYNRGCVVGNIALVAAIAALMFLVIMFVSCFVRGNVAVYERDQKQSPLEMILANEMNYQEAAEPLSIELSRIPQLEENHVHELQRTPLPGESNISLAEELFGLIDTQQPLPPWVFGPSALGDHHANTLHGRVSHSDGGEPPQTNPMSFLDAYSFEDFLDAQTSMLAADDELLVKATENIDTVSDSGGKKLLLSRQETLLEAFSRHAAAVSFPSILTVPACLLFDGTVSVSVGLLVHPVDPNDTLLGAVGVIACGGLIATCLVYTLRVMRKAAPVMVSISHPLVGSSLSQWLRVLRYLFLPYINFEATRRRYRHAQEMMACLLEDFRIPQFFCCDLALSALIASLAGVGISKRDLCTNLAAVALVGHILFVTAIIWLRPFTVRFAFGLGVVAAVLGCLSALFTFLSMYTGILIFGTINQYAEIGMVWVSTLGTVVVVISVVAYIRRRRQETAEAPRQHSRRAHRWARRMIRDAATGDEVDTGSSTEESDSDGNANTIIDGDGRTTQERAMIQQKLELEIAEQRRRDAELETVAQRILKETVDMEESVARMKLEKLEEDEFLDISVVSTSDKLTAEAYALNNTTWAHMLAKQQHADAEGYGESSDSDIADLRGRPRFRSLLLMSHDKDDAHQSFITPLMFSSAGESS</sequence>
<keyword evidence="2" id="KW-1133">Transmembrane helix</keyword>
<feature type="transmembrane region" description="Helical" evidence="2">
    <location>
        <begin position="979"/>
        <end position="1002"/>
    </location>
</feature>
<feature type="region of interest" description="Disordered" evidence="1">
    <location>
        <begin position="343"/>
        <end position="444"/>
    </location>
</feature>
<dbReference type="VEuPathDB" id="TriTrypDB:BSAL_83620"/>
<organism evidence="3 4">
    <name type="scientific">Bodo saltans</name>
    <name type="common">Flagellated protozoan</name>
    <dbReference type="NCBI Taxonomy" id="75058"/>
    <lineage>
        <taxon>Eukaryota</taxon>
        <taxon>Discoba</taxon>
        <taxon>Euglenozoa</taxon>
        <taxon>Kinetoplastea</taxon>
        <taxon>Metakinetoplastina</taxon>
        <taxon>Eubodonida</taxon>
        <taxon>Bodonidae</taxon>
        <taxon>Bodo</taxon>
    </lineage>
</organism>
<keyword evidence="2 3" id="KW-0812">Transmembrane</keyword>
<accession>A0A0S4J2V1</accession>
<protein>
    <submittedName>
        <fullName evidence="3">Transmembrane protein, putative</fullName>
    </submittedName>
</protein>
<feature type="transmembrane region" description="Helical" evidence="2">
    <location>
        <begin position="1035"/>
        <end position="1068"/>
    </location>
</feature>
<feature type="compositionally biased region" description="Low complexity" evidence="1">
    <location>
        <begin position="348"/>
        <end position="393"/>
    </location>
</feature>
<feature type="transmembrane region" description="Helical" evidence="2">
    <location>
        <begin position="1074"/>
        <end position="1095"/>
    </location>
</feature>
<proteinExistence type="predicted"/>
<reference evidence="4" key="1">
    <citation type="submission" date="2015-09" db="EMBL/GenBank/DDBJ databases">
        <authorList>
            <consortium name="Pathogen Informatics"/>
        </authorList>
    </citation>
    <scope>NUCLEOTIDE SEQUENCE [LARGE SCALE GENOMIC DNA]</scope>
    <source>
        <strain evidence="4">Lake Konstanz</strain>
    </source>
</reference>
<feature type="transmembrane region" description="Helical" evidence="2">
    <location>
        <begin position="1008"/>
        <end position="1028"/>
    </location>
</feature>
<feature type="compositionally biased region" description="Low complexity" evidence="1">
    <location>
        <begin position="400"/>
        <end position="412"/>
    </location>
</feature>